<dbReference type="InterPro" id="IPR036390">
    <property type="entry name" value="WH_DNA-bd_sf"/>
</dbReference>
<accession>A0A2T3XSS9</accession>
<evidence type="ECO:0000256" key="2">
    <source>
        <dbReference type="ARBA" id="ARBA00023015"/>
    </source>
</evidence>
<dbReference type="Pfam" id="PF00126">
    <property type="entry name" value="HTH_1"/>
    <property type="match status" value="1"/>
</dbReference>
<dbReference type="EMBL" id="PYUC01000008">
    <property type="protein sequence ID" value="PTB19561.1"/>
    <property type="molecule type" value="Genomic_DNA"/>
</dbReference>
<keyword evidence="2" id="KW-0805">Transcription regulation</keyword>
<evidence type="ECO:0000256" key="4">
    <source>
        <dbReference type="ARBA" id="ARBA00023163"/>
    </source>
</evidence>
<dbReference type="GO" id="GO:0003677">
    <property type="term" value="F:DNA binding"/>
    <property type="evidence" value="ECO:0007669"/>
    <property type="project" value="UniProtKB-KW"/>
</dbReference>
<protein>
    <submittedName>
        <fullName evidence="6">LysR family transcriptional regulator</fullName>
    </submittedName>
</protein>
<evidence type="ECO:0000313" key="6">
    <source>
        <dbReference type="EMBL" id="PTB19561.1"/>
    </source>
</evidence>
<dbReference type="GO" id="GO:0003700">
    <property type="term" value="F:DNA-binding transcription factor activity"/>
    <property type="evidence" value="ECO:0007669"/>
    <property type="project" value="InterPro"/>
</dbReference>
<dbReference type="SUPFAM" id="SSF46785">
    <property type="entry name" value="Winged helix' DNA-binding domain"/>
    <property type="match status" value="1"/>
</dbReference>
<evidence type="ECO:0000256" key="3">
    <source>
        <dbReference type="ARBA" id="ARBA00023125"/>
    </source>
</evidence>
<dbReference type="AlphaFoldDB" id="A0A2T3XSS9"/>
<evidence type="ECO:0000313" key="7">
    <source>
        <dbReference type="Proteomes" id="UP000240638"/>
    </source>
</evidence>
<dbReference type="PANTHER" id="PTHR30346:SF0">
    <property type="entry name" value="HCA OPERON TRANSCRIPTIONAL ACTIVATOR HCAR"/>
    <property type="match status" value="1"/>
</dbReference>
<evidence type="ECO:0000259" key="5">
    <source>
        <dbReference type="PROSITE" id="PS50931"/>
    </source>
</evidence>
<dbReference type="PROSITE" id="PS50931">
    <property type="entry name" value="HTH_LYSR"/>
    <property type="match status" value="1"/>
</dbReference>
<keyword evidence="4" id="KW-0804">Transcription</keyword>
<dbReference type="Gene3D" id="1.10.10.10">
    <property type="entry name" value="Winged helix-like DNA-binding domain superfamily/Winged helix DNA-binding domain"/>
    <property type="match status" value="1"/>
</dbReference>
<sequence>MPRRSPVMGGSTRPPPLNWNSLRTFLAIAQHRSLADAARAAGVQRPTMSQKIASLEGQLGVRLMERRAGSDGFRLTPHGKRLRRLLLDFNRQLAILSRTEAEPSCGDKLADMLEDVDEALSALGRVSKALRRP</sequence>
<comment type="caution">
    <text evidence="6">The sequence shown here is derived from an EMBL/GenBank/DDBJ whole genome shotgun (WGS) entry which is preliminary data.</text>
</comment>
<dbReference type="InterPro" id="IPR000847">
    <property type="entry name" value="LysR_HTH_N"/>
</dbReference>
<feature type="domain" description="HTH lysR-type" evidence="5">
    <location>
        <begin position="17"/>
        <end position="76"/>
    </location>
</feature>
<gene>
    <name evidence="6" type="ORF">C9I57_17940</name>
</gene>
<name>A0A2T3XSS9_9BURK</name>
<dbReference type="PANTHER" id="PTHR30346">
    <property type="entry name" value="TRANSCRIPTIONAL DUAL REGULATOR HCAR-RELATED"/>
    <property type="match status" value="1"/>
</dbReference>
<organism evidence="6 7">
    <name type="scientific">Trinickia symbiotica</name>
    <dbReference type="NCBI Taxonomy" id="863227"/>
    <lineage>
        <taxon>Bacteria</taxon>
        <taxon>Pseudomonadati</taxon>
        <taxon>Pseudomonadota</taxon>
        <taxon>Betaproteobacteria</taxon>
        <taxon>Burkholderiales</taxon>
        <taxon>Burkholderiaceae</taxon>
        <taxon>Trinickia</taxon>
    </lineage>
</organism>
<dbReference type="GO" id="GO:0032993">
    <property type="term" value="C:protein-DNA complex"/>
    <property type="evidence" value="ECO:0007669"/>
    <property type="project" value="TreeGrafter"/>
</dbReference>
<comment type="similarity">
    <text evidence="1">Belongs to the LysR transcriptional regulatory family.</text>
</comment>
<proteinExistence type="inferred from homology"/>
<evidence type="ECO:0000256" key="1">
    <source>
        <dbReference type="ARBA" id="ARBA00009437"/>
    </source>
</evidence>
<dbReference type="InterPro" id="IPR036388">
    <property type="entry name" value="WH-like_DNA-bd_sf"/>
</dbReference>
<dbReference type="Proteomes" id="UP000240638">
    <property type="component" value="Unassembled WGS sequence"/>
</dbReference>
<reference evidence="6 7" key="1">
    <citation type="submission" date="2018-03" db="EMBL/GenBank/DDBJ databases">
        <title>Whole genome analyses suggest that Burkholderia sensu lato contains two further novel genera in the rhizoxinica-symbiotica group Mycetohabitans gen. nov., and Trinickia gen. nov.: implications for the evolution of diazotrophy and nodulation in the Burkholderiaceae.</title>
        <authorList>
            <person name="Estrada De Los Santos P."/>
            <person name="Palmer M."/>
            <person name="Chavez-Ramirez B."/>
            <person name="Steenkamp E.T."/>
            <person name="Hirsch A.M."/>
            <person name="Manyaka P."/>
            <person name="Maluk M."/>
            <person name="Lafos M."/>
            <person name="Crook M."/>
            <person name="Gross E."/>
            <person name="Simon M.F."/>
            <person name="Bueno Dos Reis Junior F."/>
            <person name="Poole P.S."/>
            <person name="Venter S.N."/>
            <person name="James E.K."/>
        </authorList>
    </citation>
    <scope>NUCLEOTIDE SEQUENCE [LARGE SCALE GENOMIC DNA]</scope>
    <source>
        <strain evidence="6 7">JPY-366</strain>
    </source>
</reference>
<keyword evidence="3" id="KW-0238">DNA-binding</keyword>